<keyword evidence="5 14" id="KW-1003">Cell membrane</keyword>
<protein>
    <recommendedName>
        <fullName evidence="4 14">Undecaprenyl-diphosphatase</fullName>
        <ecNumber evidence="3 14">3.6.1.27</ecNumber>
    </recommendedName>
    <alternativeName>
        <fullName evidence="12 14">Bacitracin resistance protein</fullName>
    </alternativeName>
    <alternativeName>
        <fullName evidence="11 14">Undecaprenyl pyrophosphate phosphatase</fullName>
    </alternativeName>
</protein>
<keyword evidence="14" id="KW-0573">Peptidoglycan synthesis</keyword>
<dbReference type="GO" id="GO:0046677">
    <property type="term" value="P:response to antibiotic"/>
    <property type="evidence" value="ECO:0007669"/>
    <property type="project" value="UniProtKB-UniRule"/>
</dbReference>
<comment type="miscellaneous">
    <text evidence="14">Bacitracin is thought to be involved in the inhibition of peptidoglycan synthesis by sequestering undecaprenyl diphosphate, thereby reducing the pool of lipid carrier available.</text>
</comment>
<feature type="transmembrane region" description="Helical" evidence="14">
    <location>
        <begin position="122"/>
        <end position="139"/>
    </location>
</feature>
<keyword evidence="6 14" id="KW-0812">Transmembrane</keyword>
<evidence type="ECO:0000313" key="16">
    <source>
        <dbReference type="Proteomes" id="UP000460298"/>
    </source>
</evidence>
<evidence type="ECO:0000256" key="1">
    <source>
        <dbReference type="ARBA" id="ARBA00004651"/>
    </source>
</evidence>
<evidence type="ECO:0000256" key="13">
    <source>
        <dbReference type="ARBA" id="ARBA00047594"/>
    </source>
</evidence>
<evidence type="ECO:0000256" key="7">
    <source>
        <dbReference type="ARBA" id="ARBA00022801"/>
    </source>
</evidence>
<organism evidence="15 16">
    <name type="scientific">Leptonema illini</name>
    <dbReference type="NCBI Taxonomy" id="183"/>
    <lineage>
        <taxon>Bacteria</taxon>
        <taxon>Pseudomonadati</taxon>
        <taxon>Spirochaetota</taxon>
        <taxon>Spirochaetia</taxon>
        <taxon>Leptospirales</taxon>
        <taxon>Leptospiraceae</taxon>
        <taxon>Leptonema</taxon>
    </lineage>
</organism>
<sequence>MSESISIPVSILLGLIQGLTEFLPVSSTAHIRIIPAFFYMPDPGAAFTAVIQLGSLVALLYYFRRDLTAFALASLKAVDSYRKGEPLSHEALMPVYLLIGTIPVSVFGLLLKDYIKGPFRSLYVIAGSLIVFAFFLFIADRIGKKDRQIKEMNWKDAVWIGLGQAFALIPGASRSGTTLTAGLLLGFDRAAAMRYSFLLSIPAIALSGFYELIKDFGELQQQGLVSLLVGTLVSVVSSYVVVAGLLRFLRTHTTMVFVVYRVAMGLFILGLLYTQVLEP</sequence>
<keyword evidence="9 14" id="KW-0472">Membrane</keyword>
<dbReference type="AlphaFoldDB" id="A0A833M334"/>
<keyword evidence="10 14" id="KW-0046">Antibiotic resistance</keyword>
<feature type="transmembrane region" description="Helical" evidence="14">
    <location>
        <begin position="44"/>
        <end position="63"/>
    </location>
</feature>
<evidence type="ECO:0000256" key="10">
    <source>
        <dbReference type="ARBA" id="ARBA00023251"/>
    </source>
</evidence>
<dbReference type="PANTHER" id="PTHR30622:SF4">
    <property type="entry name" value="UNDECAPRENYL-DIPHOSPHATASE"/>
    <property type="match status" value="1"/>
</dbReference>
<dbReference type="GO" id="GO:0050380">
    <property type="term" value="F:undecaprenyl-diphosphatase activity"/>
    <property type="evidence" value="ECO:0007669"/>
    <property type="project" value="UniProtKB-UniRule"/>
</dbReference>
<comment type="caution">
    <text evidence="15">The sequence shown here is derived from an EMBL/GenBank/DDBJ whole genome shotgun (WGS) entry which is preliminary data.</text>
</comment>
<keyword evidence="7 14" id="KW-0378">Hydrolase</keyword>
<dbReference type="EMBL" id="WBUI01000003">
    <property type="protein sequence ID" value="KAB2934343.1"/>
    <property type="molecule type" value="Genomic_DNA"/>
</dbReference>
<dbReference type="GO" id="GO:0008360">
    <property type="term" value="P:regulation of cell shape"/>
    <property type="evidence" value="ECO:0007669"/>
    <property type="project" value="UniProtKB-KW"/>
</dbReference>
<dbReference type="HAMAP" id="MF_01006">
    <property type="entry name" value="Undec_diphosphatase"/>
    <property type="match status" value="1"/>
</dbReference>
<evidence type="ECO:0000256" key="8">
    <source>
        <dbReference type="ARBA" id="ARBA00022989"/>
    </source>
</evidence>
<dbReference type="Proteomes" id="UP000460298">
    <property type="component" value="Unassembled WGS sequence"/>
</dbReference>
<reference evidence="15 16" key="1">
    <citation type="submission" date="2019-10" db="EMBL/GenBank/DDBJ databases">
        <title>Extracellular Electron Transfer in a Candidatus Methanoperedens spp. Enrichment Culture.</title>
        <authorList>
            <person name="Berger S."/>
            <person name="Rangel Shaw D."/>
            <person name="Berben T."/>
            <person name="In 'T Zandt M."/>
            <person name="Frank J."/>
            <person name="Reimann J."/>
            <person name="Jetten M.S.M."/>
            <person name="Welte C.U."/>
        </authorList>
    </citation>
    <scope>NUCLEOTIDE SEQUENCE [LARGE SCALE GENOMIC DNA]</scope>
    <source>
        <strain evidence="15">SB12</strain>
    </source>
</reference>
<evidence type="ECO:0000256" key="3">
    <source>
        <dbReference type="ARBA" id="ARBA00012374"/>
    </source>
</evidence>
<gene>
    <name evidence="14 15" type="primary">uppP</name>
    <name evidence="15" type="ORF">F9K24_04770</name>
</gene>
<dbReference type="GO" id="GO:0005886">
    <property type="term" value="C:plasma membrane"/>
    <property type="evidence" value="ECO:0007669"/>
    <property type="project" value="UniProtKB-SubCell"/>
</dbReference>
<evidence type="ECO:0000256" key="12">
    <source>
        <dbReference type="ARBA" id="ARBA00032932"/>
    </source>
</evidence>
<comment type="catalytic activity">
    <reaction evidence="13 14">
        <text>di-trans,octa-cis-undecaprenyl diphosphate + H2O = di-trans,octa-cis-undecaprenyl phosphate + phosphate + H(+)</text>
        <dbReference type="Rhea" id="RHEA:28094"/>
        <dbReference type="ChEBI" id="CHEBI:15377"/>
        <dbReference type="ChEBI" id="CHEBI:15378"/>
        <dbReference type="ChEBI" id="CHEBI:43474"/>
        <dbReference type="ChEBI" id="CHEBI:58405"/>
        <dbReference type="ChEBI" id="CHEBI:60392"/>
        <dbReference type="EC" id="3.6.1.27"/>
    </reaction>
</comment>
<evidence type="ECO:0000256" key="2">
    <source>
        <dbReference type="ARBA" id="ARBA00010621"/>
    </source>
</evidence>
<feature type="transmembrane region" description="Helical" evidence="14">
    <location>
        <begin position="91"/>
        <end position="110"/>
    </location>
</feature>
<keyword evidence="8 14" id="KW-1133">Transmembrane helix</keyword>
<evidence type="ECO:0000256" key="6">
    <source>
        <dbReference type="ARBA" id="ARBA00022692"/>
    </source>
</evidence>
<keyword evidence="14" id="KW-0961">Cell wall biogenesis/degradation</keyword>
<evidence type="ECO:0000256" key="14">
    <source>
        <dbReference type="HAMAP-Rule" id="MF_01006"/>
    </source>
</evidence>
<feature type="transmembrane region" description="Helical" evidence="14">
    <location>
        <begin position="258"/>
        <end position="276"/>
    </location>
</feature>
<comment type="similarity">
    <text evidence="2 14">Belongs to the UppP family.</text>
</comment>
<evidence type="ECO:0000313" key="15">
    <source>
        <dbReference type="EMBL" id="KAB2934343.1"/>
    </source>
</evidence>
<accession>A0A833M334</accession>
<dbReference type="Pfam" id="PF02673">
    <property type="entry name" value="BacA"/>
    <property type="match status" value="1"/>
</dbReference>
<feature type="transmembrane region" description="Helical" evidence="14">
    <location>
        <begin position="225"/>
        <end position="246"/>
    </location>
</feature>
<feature type="transmembrane region" description="Helical" evidence="14">
    <location>
        <begin position="195"/>
        <end position="213"/>
    </location>
</feature>
<evidence type="ECO:0000256" key="11">
    <source>
        <dbReference type="ARBA" id="ARBA00032707"/>
    </source>
</evidence>
<proteinExistence type="inferred from homology"/>
<evidence type="ECO:0000256" key="5">
    <source>
        <dbReference type="ARBA" id="ARBA00022475"/>
    </source>
</evidence>
<dbReference type="EC" id="3.6.1.27" evidence="3 14"/>
<dbReference type="NCBIfam" id="TIGR00753">
    <property type="entry name" value="undec_PP_bacA"/>
    <property type="match status" value="1"/>
</dbReference>
<evidence type="ECO:0000256" key="4">
    <source>
        <dbReference type="ARBA" id="ARBA00021581"/>
    </source>
</evidence>
<dbReference type="PANTHER" id="PTHR30622">
    <property type="entry name" value="UNDECAPRENYL-DIPHOSPHATASE"/>
    <property type="match status" value="1"/>
</dbReference>
<comment type="function">
    <text evidence="14">Catalyzes the dephosphorylation of undecaprenyl diphosphate (UPP). Confers resistance to bacitracin.</text>
</comment>
<dbReference type="InterPro" id="IPR003824">
    <property type="entry name" value="UppP"/>
</dbReference>
<dbReference type="GO" id="GO:0071555">
    <property type="term" value="P:cell wall organization"/>
    <property type="evidence" value="ECO:0007669"/>
    <property type="project" value="UniProtKB-KW"/>
</dbReference>
<comment type="subcellular location">
    <subcellularLocation>
        <location evidence="1 14">Cell membrane</location>
        <topology evidence="1 14">Multi-pass membrane protein</topology>
    </subcellularLocation>
</comment>
<evidence type="ECO:0000256" key="9">
    <source>
        <dbReference type="ARBA" id="ARBA00023136"/>
    </source>
</evidence>
<name>A0A833M334_9LEPT</name>
<dbReference type="GO" id="GO:0009252">
    <property type="term" value="P:peptidoglycan biosynthetic process"/>
    <property type="evidence" value="ECO:0007669"/>
    <property type="project" value="UniProtKB-KW"/>
</dbReference>
<keyword evidence="14" id="KW-0133">Cell shape</keyword>